<gene>
    <name evidence="4" type="ORF">DN068_21080</name>
</gene>
<dbReference type="Pfam" id="PF01436">
    <property type="entry name" value="NHL"/>
    <property type="match status" value="3"/>
</dbReference>
<evidence type="ECO:0000259" key="3">
    <source>
        <dbReference type="Pfam" id="PF25021"/>
    </source>
</evidence>
<dbReference type="InterPro" id="IPR011042">
    <property type="entry name" value="6-blade_b-propeller_TolB-like"/>
</dbReference>
<reference evidence="4 5" key="1">
    <citation type="submission" date="2018-06" db="EMBL/GenBank/DDBJ databases">
        <title>Mucibacter soli gen. nov., sp. nov., a new member of the family Chitinophagaceae producing mucin.</title>
        <authorList>
            <person name="Kim M.-K."/>
            <person name="Park S."/>
            <person name="Kim T.-S."/>
            <person name="Joung Y."/>
            <person name="Han J.-H."/>
            <person name="Kim S.B."/>
        </authorList>
    </citation>
    <scope>NUCLEOTIDE SEQUENCE [LARGE SCALE GENOMIC DNA]</scope>
    <source>
        <strain evidence="4 5">R1-15</strain>
    </source>
</reference>
<evidence type="ECO:0000256" key="2">
    <source>
        <dbReference type="PROSITE-ProRule" id="PRU00504"/>
    </source>
</evidence>
<feature type="repeat" description="NHL" evidence="2">
    <location>
        <begin position="502"/>
        <end position="532"/>
    </location>
</feature>
<feature type="repeat" description="NHL" evidence="2">
    <location>
        <begin position="90"/>
        <end position="133"/>
    </location>
</feature>
<dbReference type="InterPro" id="IPR000033">
    <property type="entry name" value="LDLR_classB_rpt"/>
</dbReference>
<feature type="domain" description="Teneurin NHL" evidence="3">
    <location>
        <begin position="205"/>
        <end position="254"/>
    </location>
</feature>
<keyword evidence="1" id="KW-0677">Repeat</keyword>
<comment type="caution">
    <text evidence="4">The sequence shown here is derived from an EMBL/GenBank/DDBJ whole genome shotgun (WGS) entry which is preliminary data.</text>
</comment>
<dbReference type="SMART" id="SM00135">
    <property type="entry name" value="LY"/>
    <property type="match status" value="6"/>
</dbReference>
<proteinExistence type="predicted"/>
<dbReference type="Gene3D" id="2.120.10.30">
    <property type="entry name" value="TolB, C-terminal domain"/>
    <property type="match status" value="5"/>
</dbReference>
<dbReference type="Proteomes" id="UP000248745">
    <property type="component" value="Unassembled WGS sequence"/>
</dbReference>
<protein>
    <recommendedName>
        <fullName evidence="3">Teneurin NHL domain-containing protein</fullName>
    </recommendedName>
</protein>
<dbReference type="PANTHER" id="PTHR46388">
    <property type="entry name" value="NHL REPEAT-CONTAINING PROTEIN 2"/>
    <property type="match status" value="1"/>
</dbReference>
<sequence length="1246" mass="125105">MKKLFLIGFIAFGTLLCNKQASGQTISTFAGGFGSGSAGTSTNLAMVPNAIAVDTAGNMYVIDGIYTSNCVRKIAPDGTSTVIAGAIAQGFSGDGGPSALAQLNNPTSLAVDIHGNVYIADYSNNRIRKITASTGIISTVAGTGVSGFNGDGGRADTSKLSAPISIAVDTAGNLYIADWGNYRIRKISAATGFISTVAGGNGSGTTGDGGQATLAKLYAPKGLAVDAAGQIYVGDNNKVRKIGTNGVINTIAGTGTGGYSGDNGLATNAKISFNQNYQNIALDAAGNIYLPDYTNFRVRRVDAVTDTITTFAGNGASGFAGDNGPAVNAQLGSVYAVAMDPVGNLYVADMGNDRIRKVTAGTGIITTVGGNGVVSFGGDGGAAAGAQFGNSIQGVAADVAGNVYISDGANYRVRKVTAATGIIATFAGNGTSGSAGDNGPATSANLNALGGLATDAAGNVYIADRSNHKIRKVNAAGTITTIAGNGSAAMAGDNGAATSASLNYPAAVALDAAGNLYIADASNNRVRKVDASGIITTFAGTGSTAYNGDTLAPTATNLYNPAGLAIDAAGNVYISESSNNRVRKITPAGVVSTVAGIGTAGYFGDGGPAISAKVSAPKGLALDGFGNLYIADYTNNVIRKLTMSTGIITTVAGINSAGFAGDGGPATSAKLNSPIAVAIDTAGHLYVADLNNRRIRVFNVATAIVPAISIATTQNPVCAGSSITFTATDAHGGTAPSYQWKVNGVNFGTSINTFSYTPANNDTVTCVFTSNDPNAMPATVNSNKVVVSVTALATPTVSIAAAQTSVCVGTQETITATPTNGGTAPVYQWTKNGVNVGTGIATYTYTPANNDVIACILTSNAVCLTTSNATSNNDTIHTVTSVTPAVSITASQNGICSGTSVVFTAVPANGGTAPGYQWTKNGANVGTGTATYAYVPAAGDVIACILTSNVTCATTPTATSNNDTMNVTTTVTPAVSINGQNNICSGTLVTYTATATNGGTTPAYQWTVGGTNVGTNNDTFSYVPANGDIVTCTLISNVACASQDTVSGNSITMVANPPVTPSVAITGYTGSLLAPGQAVTFTAAAANAGSNPQYQWRKNSLAISGATQSSYTAIAGVNVVDGDIISVWMKNTDACGDSATNVAPVVAISSAVNNVNAGDASFGLYPNPNDGNFMVKGMLVDKAQRTVTLEVFNAIGQRIYREDAAVVNGSIEYTVVLPKALPAGNYFLRLNADGNNNTIRFSISEK</sequence>
<dbReference type="PROSITE" id="PS51125">
    <property type="entry name" value="NHL"/>
    <property type="match status" value="4"/>
</dbReference>
<evidence type="ECO:0000313" key="5">
    <source>
        <dbReference type="Proteomes" id="UP000248745"/>
    </source>
</evidence>
<dbReference type="NCBIfam" id="TIGR04183">
    <property type="entry name" value="Por_Secre_tail"/>
    <property type="match status" value="1"/>
</dbReference>
<accession>A0A2W2BT34</accession>
<dbReference type="InterPro" id="IPR026444">
    <property type="entry name" value="Secre_tail"/>
</dbReference>
<dbReference type="Pfam" id="PF25021">
    <property type="entry name" value="TEN_NHL"/>
    <property type="match status" value="2"/>
</dbReference>
<dbReference type="Gene3D" id="2.60.40.10">
    <property type="entry name" value="Immunoglobulins"/>
    <property type="match status" value="2"/>
</dbReference>
<organism evidence="4 5">
    <name type="scientific">Taibaiella soli</name>
    <dbReference type="NCBI Taxonomy" id="1649169"/>
    <lineage>
        <taxon>Bacteria</taxon>
        <taxon>Pseudomonadati</taxon>
        <taxon>Bacteroidota</taxon>
        <taxon>Chitinophagia</taxon>
        <taxon>Chitinophagales</taxon>
        <taxon>Chitinophagaceae</taxon>
        <taxon>Taibaiella</taxon>
    </lineage>
</organism>
<dbReference type="CDD" id="cd14953">
    <property type="entry name" value="NHL_like_1"/>
    <property type="match status" value="1"/>
</dbReference>
<evidence type="ECO:0000313" key="4">
    <source>
        <dbReference type="EMBL" id="PZF70923.1"/>
    </source>
</evidence>
<dbReference type="InterPro" id="IPR056822">
    <property type="entry name" value="TEN_NHL"/>
</dbReference>
<dbReference type="SUPFAM" id="SSF63829">
    <property type="entry name" value="Calcium-dependent phosphotriesterase"/>
    <property type="match status" value="1"/>
</dbReference>
<dbReference type="PANTHER" id="PTHR46388:SF2">
    <property type="entry name" value="NHL REPEAT-CONTAINING PROTEIN 2"/>
    <property type="match status" value="1"/>
</dbReference>
<feature type="repeat" description="NHL" evidence="2">
    <location>
        <begin position="671"/>
        <end position="701"/>
    </location>
</feature>
<dbReference type="InterPro" id="IPR001258">
    <property type="entry name" value="NHL_repeat"/>
</dbReference>
<dbReference type="RefSeq" id="WP_111000939.1">
    <property type="nucleotide sequence ID" value="NZ_QKTW01000028.1"/>
</dbReference>
<name>A0A2W2BT34_9BACT</name>
<evidence type="ECO:0000256" key="1">
    <source>
        <dbReference type="ARBA" id="ARBA00022737"/>
    </source>
</evidence>
<dbReference type="AlphaFoldDB" id="A0A2W2BT34"/>
<feature type="domain" description="Teneurin NHL" evidence="3">
    <location>
        <begin position="490"/>
        <end position="542"/>
    </location>
</feature>
<dbReference type="OrthoDB" id="673970at2"/>
<keyword evidence="5" id="KW-1185">Reference proteome</keyword>
<feature type="repeat" description="NHL" evidence="2">
    <location>
        <begin position="553"/>
        <end position="588"/>
    </location>
</feature>
<dbReference type="InterPro" id="IPR013783">
    <property type="entry name" value="Ig-like_fold"/>
</dbReference>
<dbReference type="EMBL" id="QKTW01000028">
    <property type="protein sequence ID" value="PZF70923.1"/>
    <property type="molecule type" value="Genomic_DNA"/>
</dbReference>
<dbReference type="SUPFAM" id="SSF101898">
    <property type="entry name" value="NHL repeat"/>
    <property type="match status" value="2"/>
</dbReference>
<dbReference type="Gene3D" id="2.40.10.500">
    <property type="match status" value="1"/>
</dbReference>